<evidence type="ECO:0000256" key="6">
    <source>
        <dbReference type="ARBA" id="ARBA00023141"/>
    </source>
</evidence>
<evidence type="ECO:0000256" key="7">
    <source>
        <dbReference type="HAMAP-Rule" id="MF_00109"/>
    </source>
</evidence>
<comment type="caution">
    <text evidence="8">The sequence shown here is derived from an EMBL/GenBank/DDBJ whole genome shotgun (WGS) entry which is preliminary data.</text>
</comment>
<dbReference type="InterPro" id="IPR031322">
    <property type="entry name" value="Shikimate/glucono_kinase"/>
</dbReference>
<feature type="binding site" evidence="7">
    <location>
        <position position="145"/>
    </location>
    <ligand>
        <name>substrate</name>
    </ligand>
</feature>
<dbReference type="GO" id="GO:0005829">
    <property type="term" value="C:cytosol"/>
    <property type="evidence" value="ECO:0007669"/>
    <property type="project" value="TreeGrafter"/>
</dbReference>
<keyword evidence="7" id="KW-0479">Metal-binding</keyword>
<dbReference type="Pfam" id="PF01202">
    <property type="entry name" value="SKI"/>
    <property type="match status" value="1"/>
</dbReference>
<dbReference type="GO" id="GO:0008652">
    <property type="term" value="P:amino acid biosynthetic process"/>
    <property type="evidence" value="ECO:0007669"/>
    <property type="project" value="UniProtKB-KW"/>
</dbReference>
<organism evidence="8 9">
    <name type="scientific">Candidatus Enterousia excrementavium</name>
    <dbReference type="NCBI Taxonomy" id="2840789"/>
    <lineage>
        <taxon>Bacteria</taxon>
        <taxon>Pseudomonadati</taxon>
        <taxon>Pseudomonadota</taxon>
        <taxon>Alphaproteobacteria</taxon>
        <taxon>Candidatus Enterousia</taxon>
    </lineage>
</organism>
<evidence type="ECO:0000256" key="1">
    <source>
        <dbReference type="ARBA" id="ARBA00022605"/>
    </source>
</evidence>
<evidence type="ECO:0000313" key="8">
    <source>
        <dbReference type="EMBL" id="MBO8407583.1"/>
    </source>
</evidence>
<comment type="subunit">
    <text evidence="7">Monomer.</text>
</comment>
<dbReference type="PANTHER" id="PTHR21087:SF16">
    <property type="entry name" value="SHIKIMATE KINASE 1, CHLOROPLASTIC"/>
    <property type="match status" value="1"/>
</dbReference>
<gene>
    <name evidence="7" type="primary">aroK</name>
    <name evidence="8" type="ORF">IAC77_03955</name>
</gene>
<evidence type="ECO:0000256" key="3">
    <source>
        <dbReference type="ARBA" id="ARBA00022741"/>
    </source>
</evidence>
<keyword evidence="5 7" id="KW-0067">ATP-binding</keyword>
<keyword evidence="4 7" id="KW-0418">Kinase</keyword>
<dbReference type="PANTHER" id="PTHR21087">
    <property type="entry name" value="SHIKIMATE KINASE"/>
    <property type="match status" value="1"/>
</dbReference>
<feature type="binding site" evidence="7">
    <location>
        <position position="64"/>
    </location>
    <ligand>
        <name>substrate</name>
    </ligand>
</feature>
<keyword evidence="1 7" id="KW-0028">Amino-acid biosynthesis</keyword>
<dbReference type="NCBIfam" id="NF010552">
    <property type="entry name" value="PRK13946.1"/>
    <property type="match status" value="1"/>
</dbReference>
<reference evidence="8" key="1">
    <citation type="submission" date="2020-10" db="EMBL/GenBank/DDBJ databases">
        <authorList>
            <person name="Gilroy R."/>
        </authorList>
    </citation>
    <scope>NUCLEOTIDE SEQUENCE</scope>
    <source>
        <strain evidence="8">B1-16210</strain>
    </source>
</reference>
<dbReference type="EC" id="2.7.1.71" evidence="7"/>
<dbReference type="GO" id="GO:0009423">
    <property type="term" value="P:chorismate biosynthetic process"/>
    <property type="evidence" value="ECO:0007669"/>
    <property type="project" value="UniProtKB-UniRule"/>
</dbReference>
<comment type="function">
    <text evidence="7">Catalyzes the specific phosphorylation of the 3-hydroxyl group of shikimic acid using ATP as a cosubstrate.</text>
</comment>
<feature type="binding site" evidence="7">
    <location>
        <begin position="18"/>
        <end position="23"/>
    </location>
    <ligand>
        <name>ATP</name>
        <dbReference type="ChEBI" id="CHEBI:30616"/>
    </ligand>
</feature>
<dbReference type="GO" id="GO:0009073">
    <property type="term" value="P:aromatic amino acid family biosynthetic process"/>
    <property type="evidence" value="ECO:0007669"/>
    <property type="project" value="UniProtKB-KW"/>
</dbReference>
<dbReference type="GO" id="GO:0005524">
    <property type="term" value="F:ATP binding"/>
    <property type="evidence" value="ECO:0007669"/>
    <property type="project" value="UniProtKB-UniRule"/>
</dbReference>
<dbReference type="Gene3D" id="3.40.50.300">
    <property type="entry name" value="P-loop containing nucleotide triphosphate hydrolases"/>
    <property type="match status" value="1"/>
</dbReference>
<feature type="binding site" evidence="7">
    <location>
        <position position="22"/>
    </location>
    <ligand>
        <name>Mg(2+)</name>
        <dbReference type="ChEBI" id="CHEBI:18420"/>
    </ligand>
</feature>
<comment type="subcellular location">
    <subcellularLocation>
        <location evidence="7">Cytoplasm</location>
    </subcellularLocation>
</comment>
<evidence type="ECO:0000313" key="9">
    <source>
        <dbReference type="Proteomes" id="UP000721442"/>
    </source>
</evidence>
<name>A0A940ICM7_9PROT</name>
<dbReference type="Proteomes" id="UP000721442">
    <property type="component" value="Unassembled WGS sequence"/>
</dbReference>
<comment type="pathway">
    <text evidence="7">Metabolic intermediate biosynthesis; chorismate biosynthesis; chorismate from D-erythrose 4-phosphate and phosphoenolpyruvate: step 5/7.</text>
</comment>
<accession>A0A940ICM7</accession>
<sequence length="188" mass="21106">MKENIKLDKPIVMVGLMGAGKTSVGRALARRLGIPFVDSDKEIEAAAGCSVVDIFAMYGEAEFRRAEQRVIERLFDTPPGLKVISTGEGAYITPAVRKMVQERALSIWLRADLDLLVKRTGFRHTRPQLLHTDSRKILAQLIDERYDIYATADITVETRDESLRKTLDKVVSAIKNYQNTQGEKNGEK</sequence>
<dbReference type="SUPFAM" id="SSF52540">
    <property type="entry name" value="P-loop containing nucleoside triphosphate hydrolases"/>
    <property type="match status" value="1"/>
</dbReference>
<keyword evidence="2 7" id="KW-0808">Transferase</keyword>
<dbReference type="AlphaFoldDB" id="A0A940ICM7"/>
<keyword evidence="7" id="KW-0460">Magnesium</keyword>
<keyword evidence="7" id="KW-0963">Cytoplasm</keyword>
<feature type="binding site" evidence="7">
    <location>
        <position position="40"/>
    </location>
    <ligand>
        <name>substrate</name>
    </ligand>
</feature>
<comment type="caution">
    <text evidence="7">Lacks conserved residue(s) required for the propagation of feature annotation.</text>
</comment>
<reference evidence="8" key="2">
    <citation type="journal article" date="2021" name="PeerJ">
        <title>Extensive microbial diversity within the chicken gut microbiome revealed by metagenomics and culture.</title>
        <authorList>
            <person name="Gilroy R."/>
            <person name="Ravi A."/>
            <person name="Getino M."/>
            <person name="Pursley I."/>
            <person name="Horton D.L."/>
            <person name="Alikhan N.F."/>
            <person name="Baker D."/>
            <person name="Gharbi K."/>
            <person name="Hall N."/>
            <person name="Watson M."/>
            <person name="Adriaenssens E.M."/>
            <person name="Foster-Nyarko E."/>
            <person name="Jarju S."/>
            <person name="Secka A."/>
            <person name="Antonio M."/>
            <person name="Oren A."/>
            <person name="Chaudhuri R.R."/>
            <person name="La Ragione R."/>
            <person name="Hildebrand F."/>
            <person name="Pallen M.J."/>
        </authorList>
    </citation>
    <scope>NUCLEOTIDE SEQUENCE</scope>
    <source>
        <strain evidence="8">B1-16210</strain>
    </source>
</reference>
<dbReference type="EMBL" id="JADINE010000048">
    <property type="protein sequence ID" value="MBO8407583.1"/>
    <property type="molecule type" value="Genomic_DNA"/>
</dbReference>
<evidence type="ECO:0000256" key="4">
    <source>
        <dbReference type="ARBA" id="ARBA00022777"/>
    </source>
</evidence>
<comment type="catalytic activity">
    <reaction evidence="7">
        <text>shikimate + ATP = 3-phosphoshikimate + ADP + H(+)</text>
        <dbReference type="Rhea" id="RHEA:13121"/>
        <dbReference type="ChEBI" id="CHEBI:15378"/>
        <dbReference type="ChEBI" id="CHEBI:30616"/>
        <dbReference type="ChEBI" id="CHEBI:36208"/>
        <dbReference type="ChEBI" id="CHEBI:145989"/>
        <dbReference type="ChEBI" id="CHEBI:456216"/>
        <dbReference type="EC" id="2.7.1.71"/>
    </reaction>
</comment>
<dbReference type="HAMAP" id="MF_00109">
    <property type="entry name" value="Shikimate_kinase"/>
    <property type="match status" value="1"/>
</dbReference>
<protein>
    <recommendedName>
        <fullName evidence="7">Shikimate kinase</fullName>
        <shortName evidence="7">SK</shortName>
        <ecNumber evidence="7">2.7.1.71</ecNumber>
    </recommendedName>
</protein>
<dbReference type="CDD" id="cd00464">
    <property type="entry name" value="SK"/>
    <property type="match status" value="1"/>
</dbReference>
<dbReference type="GO" id="GO:0000287">
    <property type="term" value="F:magnesium ion binding"/>
    <property type="evidence" value="ECO:0007669"/>
    <property type="project" value="UniProtKB-UniRule"/>
</dbReference>
<evidence type="ECO:0000256" key="2">
    <source>
        <dbReference type="ARBA" id="ARBA00022679"/>
    </source>
</evidence>
<proteinExistence type="inferred from homology"/>
<comment type="similarity">
    <text evidence="7">Belongs to the shikimate kinase family.</text>
</comment>
<dbReference type="GO" id="GO:0004765">
    <property type="term" value="F:shikimate kinase activity"/>
    <property type="evidence" value="ECO:0007669"/>
    <property type="project" value="UniProtKB-UniRule"/>
</dbReference>
<feature type="binding site" evidence="7">
    <location>
        <position position="126"/>
    </location>
    <ligand>
        <name>ATP</name>
        <dbReference type="ChEBI" id="CHEBI:30616"/>
    </ligand>
</feature>
<keyword evidence="6 7" id="KW-0057">Aromatic amino acid biosynthesis</keyword>
<keyword evidence="3 7" id="KW-0547">Nucleotide-binding</keyword>
<dbReference type="InterPro" id="IPR000623">
    <property type="entry name" value="Shikimate_kinase/TSH1"/>
</dbReference>
<evidence type="ECO:0000256" key="5">
    <source>
        <dbReference type="ARBA" id="ARBA00022840"/>
    </source>
</evidence>
<comment type="cofactor">
    <cofactor evidence="7">
        <name>Mg(2+)</name>
        <dbReference type="ChEBI" id="CHEBI:18420"/>
    </cofactor>
    <text evidence="7">Binds 1 Mg(2+) ion per subunit.</text>
</comment>
<dbReference type="InterPro" id="IPR027417">
    <property type="entry name" value="P-loop_NTPase"/>
</dbReference>
<dbReference type="PRINTS" id="PR01100">
    <property type="entry name" value="SHIKIMTKNASE"/>
</dbReference>